<dbReference type="CDD" id="cd00130">
    <property type="entry name" value="PAS"/>
    <property type="match status" value="1"/>
</dbReference>
<feature type="domain" description="PAS" evidence="2">
    <location>
        <begin position="159"/>
        <end position="213"/>
    </location>
</feature>
<dbReference type="Pfam" id="PF08448">
    <property type="entry name" value="PAS_4"/>
    <property type="match status" value="1"/>
</dbReference>
<dbReference type="EMBL" id="MN079096">
    <property type="protein sequence ID" value="QEA05177.1"/>
    <property type="molecule type" value="Genomic_DNA"/>
</dbReference>
<dbReference type="Gene3D" id="3.30.450.20">
    <property type="entry name" value="PAS domain"/>
    <property type="match status" value="2"/>
</dbReference>
<dbReference type="AlphaFoldDB" id="A0A5B8REK0"/>
<dbReference type="SUPFAM" id="SSF141868">
    <property type="entry name" value="EAL domain-like"/>
    <property type="match status" value="1"/>
</dbReference>
<dbReference type="InterPro" id="IPR013655">
    <property type="entry name" value="PAS_fold_3"/>
</dbReference>
<dbReference type="InterPro" id="IPR000014">
    <property type="entry name" value="PAS"/>
</dbReference>
<feature type="region of interest" description="Disordered" evidence="1">
    <location>
        <begin position="1"/>
        <end position="25"/>
    </location>
</feature>
<evidence type="ECO:0000259" key="4">
    <source>
        <dbReference type="PROSITE" id="PS50887"/>
    </source>
</evidence>
<feature type="compositionally biased region" description="Polar residues" evidence="1">
    <location>
        <begin position="1"/>
        <end position="13"/>
    </location>
</feature>
<dbReference type="Pfam" id="PF08447">
    <property type="entry name" value="PAS_3"/>
    <property type="match status" value="1"/>
</dbReference>
<evidence type="ECO:0008006" key="6">
    <source>
        <dbReference type="Google" id="ProtNLM"/>
    </source>
</evidence>
<proteinExistence type="predicted"/>
<dbReference type="SMART" id="SM00052">
    <property type="entry name" value="EAL"/>
    <property type="match status" value="1"/>
</dbReference>
<dbReference type="SMART" id="SM00267">
    <property type="entry name" value="GGDEF"/>
    <property type="match status" value="1"/>
</dbReference>
<dbReference type="InterPro" id="IPR029787">
    <property type="entry name" value="Nucleotide_cyclase"/>
</dbReference>
<dbReference type="Gene3D" id="3.30.70.270">
    <property type="match status" value="1"/>
</dbReference>
<dbReference type="InterPro" id="IPR035919">
    <property type="entry name" value="EAL_sf"/>
</dbReference>
<dbReference type="PROSITE" id="PS50883">
    <property type="entry name" value="EAL"/>
    <property type="match status" value="1"/>
</dbReference>
<dbReference type="SUPFAM" id="SSF55785">
    <property type="entry name" value="PYP-like sensor domain (PAS domain)"/>
    <property type="match status" value="2"/>
</dbReference>
<dbReference type="PANTHER" id="PTHR44757:SF2">
    <property type="entry name" value="BIOFILM ARCHITECTURE MAINTENANCE PROTEIN MBAA"/>
    <property type="match status" value="1"/>
</dbReference>
<dbReference type="Pfam" id="PF00990">
    <property type="entry name" value="GGDEF"/>
    <property type="match status" value="1"/>
</dbReference>
<dbReference type="PANTHER" id="PTHR44757">
    <property type="entry name" value="DIGUANYLATE CYCLASE DGCP"/>
    <property type="match status" value="1"/>
</dbReference>
<sequence>MASKSWYPNNYTGPSPYESPESRPHDATAVFAPSVTYRAELHAQGMRMLEITPDPGQLLGQPLSHCLEDGWWWQCVHPEDRNRAFRQPAGNTSDEPVIATYRHIDPAGRIRWVEDRRVVTGDGQVLGSLRCVTPNRTAGHHAPQPFAEAFFRHSLAAGVLLDGERRILAANPAFCGLFGRSEDDMIGRGIFDIYPNDADEAIRSAIWQEVAGRGRWTGDLPVEIDPGRPRVLSISINTCNDAEAVRYIVTVVDATRERELAGTIDHMNSYDMATGVRNRGSFIETVDRRIRDSGGATGMAVLAVTLARYSLLRHALGGCTDVLMHRVARRLHWVTNGRRVVLARVSDDTLAIGMEGGSASVEETAQRIQRIMQRSLVIDGNEWPVPVRIGIAFHPRDGHDATELLAKADAAQLAGAEHTGATAVYHTPEPTDAVRRRLLVEQRLGVALRDGALHLVYQPQWDPHRAVITGVEALLRWHDPMLGDVSPGEFIPLAEETGHIHALGQWVLHRACHEAARWTGALADVRVAVNLSVRQIQTDSLLESVQAALADSGLDATRLELEVTEGLAVTDGTTVRDVLSRLRGIGCRVAIDDFGTGYASLSQLADMPFDTLKIDRSLVAAMAGDPKRPAVVAAIVAMGRSLGFRTIAEGVESAEQARALMALGVDEVQGFHYAGPLSGRALQTWCDDRE</sequence>
<feature type="domain" description="EAL" evidence="3">
    <location>
        <begin position="437"/>
        <end position="690"/>
    </location>
</feature>
<accession>A0A5B8REK0</accession>
<evidence type="ECO:0000259" key="2">
    <source>
        <dbReference type="PROSITE" id="PS50112"/>
    </source>
</evidence>
<dbReference type="Gene3D" id="3.20.20.450">
    <property type="entry name" value="EAL domain"/>
    <property type="match status" value="1"/>
</dbReference>
<dbReference type="NCBIfam" id="TIGR00229">
    <property type="entry name" value="sensory_box"/>
    <property type="match status" value="1"/>
</dbReference>
<protein>
    <recommendedName>
        <fullName evidence="6">EAL domain</fullName>
    </recommendedName>
</protein>
<dbReference type="InterPro" id="IPR052155">
    <property type="entry name" value="Biofilm_reg_signaling"/>
</dbReference>
<organism evidence="5">
    <name type="scientific">uncultured organism</name>
    <dbReference type="NCBI Taxonomy" id="155900"/>
    <lineage>
        <taxon>unclassified sequences</taxon>
        <taxon>environmental samples</taxon>
    </lineage>
</organism>
<dbReference type="InterPro" id="IPR035965">
    <property type="entry name" value="PAS-like_dom_sf"/>
</dbReference>
<dbReference type="InterPro" id="IPR001633">
    <property type="entry name" value="EAL_dom"/>
</dbReference>
<dbReference type="SMART" id="SM00091">
    <property type="entry name" value="PAS"/>
    <property type="match status" value="1"/>
</dbReference>
<evidence type="ECO:0000259" key="3">
    <source>
        <dbReference type="PROSITE" id="PS50883"/>
    </source>
</evidence>
<dbReference type="InterPro" id="IPR043128">
    <property type="entry name" value="Rev_trsase/Diguanyl_cyclase"/>
</dbReference>
<dbReference type="Pfam" id="PF00563">
    <property type="entry name" value="EAL"/>
    <property type="match status" value="1"/>
</dbReference>
<dbReference type="PROSITE" id="PS50112">
    <property type="entry name" value="PAS"/>
    <property type="match status" value="1"/>
</dbReference>
<dbReference type="InterPro" id="IPR000160">
    <property type="entry name" value="GGDEF_dom"/>
</dbReference>
<evidence type="ECO:0000256" key="1">
    <source>
        <dbReference type="SAM" id="MobiDB-lite"/>
    </source>
</evidence>
<dbReference type="PROSITE" id="PS50887">
    <property type="entry name" value="GGDEF"/>
    <property type="match status" value="1"/>
</dbReference>
<reference evidence="5" key="1">
    <citation type="submission" date="2019-06" db="EMBL/GenBank/DDBJ databases">
        <authorList>
            <person name="Murdoch R.W."/>
            <person name="Fathepure B."/>
        </authorList>
    </citation>
    <scope>NUCLEOTIDE SEQUENCE</scope>
</reference>
<dbReference type="InterPro" id="IPR013656">
    <property type="entry name" value="PAS_4"/>
</dbReference>
<dbReference type="SUPFAM" id="SSF55073">
    <property type="entry name" value="Nucleotide cyclase"/>
    <property type="match status" value="1"/>
</dbReference>
<feature type="domain" description="GGDEF" evidence="4">
    <location>
        <begin position="297"/>
        <end position="429"/>
    </location>
</feature>
<name>A0A5B8REK0_9ZZZZ</name>
<dbReference type="CDD" id="cd01948">
    <property type="entry name" value="EAL"/>
    <property type="match status" value="1"/>
</dbReference>
<evidence type="ECO:0000313" key="5">
    <source>
        <dbReference type="EMBL" id="QEA05177.1"/>
    </source>
</evidence>
<gene>
    <name evidence="5" type="ORF">KBTEX_01496</name>
</gene>